<organism evidence="2 3">
    <name type="scientific">Candidatus Kaiserbacteria bacterium RIFCSPLOWO2_01_FULL_54_24</name>
    <dbReference type="NCBI Taxonomy" id="1798515"/>
    <lineage>
        <taxon>Bacteria</taxon>
        <taxon>Candidatus Kaiseribacteriota</taxon>
    </lineage>
</organism>
<feature type="transmembrane region" description="Helical" evidence="1">
    <location>
        <begin position="109"/>
        <end position="131"/>
    </location>
</feature>
<feature type="transmembrane region" description="Helical" evidence="1">
    <location>
        <begin position="51"/>
        <end position="73"/>
    </location>
</feature>
<comment type="caution">
    <text evidence="2">The sequence shown here is derived from an EMBL/GenBank/DDBJ whole genome shotgun (WGS) entry which is preliminary data.</text>
</comment>
<name>A0A1F6ET37_9BACT</name>
<proteinExistence type="predicted"/>
<dbReference type="AlphaFoldDB" id="A0A1F6ET37"/>
<keyword evidence="1" id="KW-0472">Membrane</keyword>
<keyword evidence="1" id="KW-0812">Transmembrane</keyword>
<keyword evidence="1" id="KW-1133">Transmembrane helix</keyword>
<evidence type="ECO:0000313" key="3">
    <source>
        <dbReference type="Proteomes" id="UP000177215"/>
    </source>
</evidence>
<feature type="transmembrane region" description="Helical" evidence="1">
    <location>
        <begin position="6"/>
        <end position="30"/>
    </location>
</feature>
<dbReference type="EMBL" id="MFMC01000041">
    <property type="protein sequence ID" value="OGG76757.1"/>
    <property type="molecule type" value="Genomic_DNA"/>
</dbReference>
<protein>
    <recommendedName>
        <fullName evidence="4">DUF2269 domain-containing protein</fullName>
    </recommendedName>
</protein>
<accession>A0A1F6ET37</accession>
<feature type="transmembrane region" description="Helical" evidence="1">
    <location>
        <begin position="137"/>
        <end position="156"/>
    </location>
</feature>
<evidence type="ECO:0000313" key="2">
    <source>
        <dbReference type="EMBL" id="OGG76757.1"/>
    </source>
</evidence>
<sequence length="170" mass="19252">MDWYTTLVIMHIVGTVLGVGGATFVEVHLVRALRDGVMSPEESAIMQTTYTVLRIGFFLLIISGFGFLILSRLSEYTAWFYSITFWMKLSIVGIIAVNAIFIQLRWVPILWGSAIAFVSWYAALVLGIFLRDGGVSQPLWIPAVYVVAIIITYFVMREVHHRFTQPHSPH</sequence>
<gene>
    <name evidence="2" type="ORF">A3B35_03020</name>
</gene>
<reference evidence="2 3" key="1">
    <citation type="journal article" date="2016" name="Nat. Commun.">
        <title>Thousands of microbial genomes shed light on interconnected biogeochemical processes in an aquifer system.</title>
        <authorList>
            <person name="Anantharaman K."/>
            <person name="Brown C.T."/>
            <person name="Hug L.A."/>
            <person name="Sharon I."/>
            <person name="Castelle C.J."/>
            <person name="Probst A.J."/>
            <person name="Thomas B.C."/>
            <person name="Singh A."/>
            <person name="Wilkins M.J."/>
            <person name="Karaoz U."/>
            <person name="Brodie E.L."/>
            <person name="Williams K.H."/>
            <person name="Hubbard S.S."/>
            <person name="Banfield J.F."/>
        </authorList>
    </citation>
    <scope>NUCLEOTIDE SEQUENCE [LARGE SCALE GENOMIC DNA]</scope>
</reference>
<feature type="transmembrane region" description="Helical" evidence="1">
    <location>
        <begin position="79"/>
        <end position="102"/>
    </location>
</feature>
<dbReference type="STRING" id="1798515.A3B35_03020"/>
<evidence type="ECO:0008006" key="4">
    <source>
        <dbReference type="Google" id="ProtNLM"/>
    </source>
</evidence>
<dbReference type="Proteomes" id="UP000177215">
    <property type="component" value="Unassembled WGS sequence"/>
</dbReference>
<evidence type="ECO:0000256" key="1">
    <source>
        <dbReference type="SAM" id="Phobius"/>
    </source>
</evidence>